<reference evidence="1" key="1">
    <citation type="journal article" date="2022" name="Int. J. Mol. Sci.">
        <title>Draft Genome of Tanacetum Coccineum: Genomic Comparison of Closely Related Tanacetum-Family Plants.</title>
        <authorList>
            <person name="Yamashiro T."/>
            <person name="Shiraishi A."/>
            <person name="Nakayama K."/>
            <person name="Satake H."/>
        </authorList>
    </citation>
    <scope>NUCLEOTIDE SEQUENCE</scope>
</reference>
<keyword evidence="2" id="KW-1185">Reference proteome</keyword>
<name>A0ABQ5J632_9ASTR</name>
<evidence type="ECO:0000313" key="1">
    <source>
        <dbReference type="EMBL" id="GJU06977.1"/>
    </source>
</evidence>
<organism evidence="1 2">
    <name type="scientific">Tanacetum coccineum</name>
    <dbReference type="NCBI Taxonomy" id="301880"/>
    <lineage>
        <taxon>Eukaryota</taxon>
        <taxon>Viridiplantae</taxon>
        <taxon>Streptophyta</taxon>
        <taxon>Embryophyta</taxon>
        <taxon>Tracheophyta</taxon>
        <taxon>Spermatophyta</taxon>
        <taxon>Magnoliopsida</taxon>
        <taxon>eudicotyledons</taxon>
        <taxon>Gunneridae</taxon>
        <taxon>Pentapetalae</taxon>
        <taxon>asterids</taxon>
        <taxon>campanulids</taxon>
        <taxon>Asterales</taxon>
        <taxon>Asteraceae</taxon>
        <taxon>Asteroideae</taxon>
        <taxon>Anthemideae</taxon>
        <taxon>Anthemidinae</taxon>
        <taxon>Tanacetum</taxon>
    </lineage>
</organism>
<gene>
    <name evidence="1" type="ORF">Tco_1123407</name>
</gene>
<dbReference type="EMBL" id="BQNB010021493">
    <property type="protein sequence ID" value="GJU06977.1"/>
    <property type="molecule type" value="Genomic_DNA"/>
</dbReference>
<reference evidence="1" key="2">
    <citation type="submission" date="2022-01" db="EMBL/GenBank/DDBJ databases">
        <authorList>
            <person name="Yamashiro T."/>
            <person name="Shiraishi A."/>
            <person name="Satake H."/>
            <person name="Nakayama K."/>
        </authorList>
    </citation>
    <scope>NUCLEOTIDE SEQUENCE</scope>
</reference>
<sequence length="159" mass="18597">MQVSTFKLRIISAYALQRVTNRRSYIDGKYTEKNIKLQNIIATEEIIWHQYMLVIDGPIYTICLTLPYRAAIDELQAKTSKVRNGIGKLTSVRLKDACSLLEQWYCMSEYEQKYSYQLLVSFVVSMKSEISTFYEVHSFFQDMKDAKEGPMSKYQVKVN</sequence>
<dbReference type="Proteomes" id="UP001151760">
    <property type="component" value="Unassembled WGS sequence"/>
</dbReference>
<protein>
    <submittedName>
        <fullName evidence="1">Uncharacterized protein</fullName>
    </submittedName>
</protein>
<proteinExistence type="predicted"/>
<comment type="caution">
    <text evidence="1">The sequence shown here is derived from an EMBL/GenBank/DDBJ whole genome shotgun (WGS) entry which is preliminary data.</text>
</comment>
<accession>A0ABQ5J632</accession>
<evidence type="ECO:0000313" key="2">
    <source>
        <dbReference type="Proteomes" id="UP001151760"/>
    </source>
</evidence>